<evidence type="ECO:0000256" key="8">
    <source>
        <dbReference type="PIRNR" id="PIRNR006113"/>
    </source>
</evidence>
<evidence type="ECO:0000256" key="7">
    <source>
        <dbReference type="ARBA" id="ARBA00048807"/>
    </source>
</evidence>
<dbReference type="OrthoDB" id="9804698at2"/>
<evidence type="ECO:0000256" key="1">
    <source>
        <dbReference type="ARBA" id="ARBA00005061"/>
    </source>
</evidence>
<protein>
    <recommendedName>
        <fullName evidence="3 8">6-carboxy-5,6,7,8-tetrahydropterin synthase</fullName>
        <ecNumber evidence="8">4.-.-.-</ecNumber>
    </recommendedName>
</protein>
<feature type="binding site" evidence="10">
    <location>
        <position position="14"/>
    </location>
    <ligand>
        <name>Zn(2+)</name>
        <dbReference type="ChEBI" id="CHEBI:29105"/>
    </ligand>
</feature>
<organism evidence="11 12">
    <name type="scientific">Ktedonosporobacter rubrisoli</name>
    <dbReference type="NCBI Taxonomy" id="2509675"/>
    <lineage>
        <taxon>Bacteria</taxon>
        <taxon>Bacillati</taxon>
        <taxon>Chloroflexota</taxon>
        <taxon>Ktedonobacteria</taxon>
        <taxon>Ktedonobacterales</taxon>
        <taxon>Ktedonosporobacteraceae</taxon>
        <taxon>Ktedonosporobacter</taxon>
    </lineage>
</organism>
<comment type="pathway">
    <text evidence="1 8">Purine metabolism; 7-cyano-7-deazaguanine biosynthesis.</text>
</comment>
<feature type="binding site" evidence="10">
    <location>
        <position position="39"/>
    </location>
    <ligand>
        <name>Zn(2+)</name>
        <dbReference type="ChEBI" id="CHEBI:29105"/>
    </ligand>
</feature>
<reference evidence="11 12" key="1">
    <citation type="submission" date="2019-01" db="EMBL/GenBank/DDBJ databases">
        <title>Ktedonosporobacter rubrisoli SCAWS-G2.</title>
        <authorList>
            <person name="Huang Y."/>
            <person name="Yan B."/>
        </authorList>
    </citation>
    <scope>NUCLEOTIDE SEQUENCE [LARGE SCALE GENOMIC DNA]</scope>
    <source>
        <strain evidence="11 12">SCAWS-G2</strain>
    </source>
</reference>
<dbReference type="PIRSF" id="PIRSF006113">
    <property type="entry name" value="PTP_synth"/>
    <property type="match status" value="1"/>
</dbReference>
<evidence type="ECO:0000313" key="11">
    <source>
        <dbReference type="EMBL" id="QBD79935.1"/>
    </source>
</evidence>
<dbReference type="GO" id="GO:0046872">
    <property type="term" value="F:metal ion binding"/>
    <property type="evidence" value="ECO:0007669"/>
    <property type="project" value="UniProtKB-KW"/>
</dbReference>
<evidence type="ECO:0000256" key="4">
    <source>
        <dbReference type="ARBA" id="ARBA00022723"/>
    </source>
</evidence>
<name>A0A4P6JWU0_KTERU</name>
<accession>A0A4P6JWU0</accession>
<evidence type="ECO:0000256" key="9">
    <source>
        <dbReference type="PIRSR" id="PIRSR006113-1"/>
    </source>
</evidence>
<feature type="binding site" evidence="10">
    <location>
        <position position="41"/>
    </location>
    <ligand>
        <name>Zn(2+)</name>
        <dbReference type="ChEBI" id="CHEBI:29105"/>
    </ligand>
</feature>
<dbReference type="FunFam" id="3.30.479.10:FF:000003">
    <property type="entry name" value="6-pyruvoyl tetrahydrobiopterin synthase"/>
    <property type="match status" value="1"/>
</dbReference>
<dbReference type="EMBL" id="CP035758">
    <property type="protein sequence ID" value="QBD79935.1"/>
    <property type="molecule type" value="Genomic_DNA"/>
</dbReference>
<dbReference type="RefSeq" id="WP_129891001.1">
    <property type="nucleotide sequence ID" value="NZ_CP035758.1"/>
</dbReference>
<dbReference type="AlphaFoldDB" id="A0A4P6JWU0"/>
<dbReference type="KEGG" id="kbs:EPA93_29715"/>
<dbReference type="GO" id="GO:0008616">
    <property type="term" value="P:tRNA queuosine(34) biosynthetic process"/>
    <property type="evidence" value="ECO:0007669"/>
    <property type="project" value="UniProtKB-KW"/>
</dbReference>
<evidence type="ECO:0000256" key="2">
    <source>
        <dbReference type="ARBA" id="ARBA00008900"/>
    </source>
</evidence>
<dbReference type="PANTHER" id="PTHR12589:SF7">
    <property type="entry name" value="6-PYRUVOYL TETRAHYDROBIOPTERIN SYNTHASE"/>
    <property type="match status" value="1"/>
</dbReference>
<evidence type="ECO:0000256" key="10">
    <source>
        <dbReference type="PIRSR" id="PIRSR006113-2"/>
    </source>
</evidence>
<comment type="catalytic activity">
    <reaction evidence="7 8">
        <text>7,8-dihydroneopterin 3'-triphosphate + H2O = 6-carboxy-5,6,7,8-tetrahydropterin + triphosphate + acetaldehyde + 2 H(+)</text>
        <dbReference type="Rhea" id="RHEA:27966"/>
        <dbReference type="ChEBI" id="CHEBI:15343"/>
        <dbReference type="ChEBI" id="CHEBI:15377"/>
        <dbReference type="ChEBI" id="CHEBI:15378"/>
        <dbReference type="ChEBI" id="CHEBI:18036"/>
        <dbReference type="ChEBI" id="CHEBI:58462"/>
        <dbReference type="ChEBI" id="CHEBI:61032"/>
        <dbReference type="EC" id="4.1.2.50"/>
    </reaction>
</comment>
<dbReference type="InterPro" id="IPR007115">
    <property type="entry name" value="6-PTP_synth/QueD"/>
</dbReference>
<feature type="active site" description="Proton acceptor" evidence="9">
    <location>
        <position position="33"/>
    </location>
</feature>
<dbReference type="PANTHER" id="PTHR12589">
    <property type="entry name" value="PYRUVOYL TETRAHYDROBIOPTERIN SYNTHASE"/>
    <property type="match status" value="1"/>
</dbReference>
<proteinExistence type="inferred from homology"/>
<comment type="cofactor">
    <cofactor evidence="8 10">
        <name>Zn(2+)</name>
        <dbReference type="ChEBI" id="CHEBI:29105"/>
    </cofactor>
    <text evidence="8 10">Binds 1 zinc ion per subunit.</text>
</comment>
<dbReference type="Gene3D" id="3.30.479.10">
    <property type="entry name" value="6-pyruvoyl tetrahydropterin synthase/QueD"/>
    <property type="match status" value="1"/>
</dbReference>
<evidence type="ECO:0000256" key="3">
    <source>
        <dbReference type="ARBA" id="ARBA00018141"/>
    </source>
</evidence>
<dbReference type="EC" id="4.-.-.-" evidence="8"/>
<keyword evidence="5 8" id="KW-0862">Zinc</keyword>
<dbReference type="UniPathway" id="UPA00391"/>
<evidence type="ECO:0000256" key="6">
    <source>
        <dbReference type="ARBA" id="ARBA00023239"/>
    </source>
</evidence>
<feature type="active site" description="Charge relay system" evidence="9">
    <location>
        <position position="124"/>
    </location>
</feature>
<feature type="active site" description="Charge relay system" evidence="9">
    <location>
        <position position="80"/>
    </location>
</feature>
<evidence type="ECO:0000313" key="12">
    <source>
        <dbReference type="Proteomes" id="UP000290365"/>
    </source>
</evidence>
<gene>
    <name evidence="11" type="ORF">EPA93_29715</name>
</gene>
<sequence>MVYLTRRVTFSAAHRLWSNQLSEEENYHIYDKCANPNGHGHNYILEVTVQGMPDPHTGMVINLTEMKQIINEQVVKWVDHKHLNHDVPWLEGTIPTAEILAIKFWERLEHAFPSDMLYEVTLHETENNVATYRGQA</sequence>
<keyword evidence="12" id="KW-1185">Reference proteome</keyword>
<dbReference type="Proteomes" id="UP000290365">
    <property type="component" value="Chromosome"/>
</dbReference>
<keyword evidence="8" id="KW-0671">Queuosine biosynthesis</keyword>
<dbReference type="GO" id="GO:0070497">
    <property type="term" value="F:6-carboxytetrahydropterin synthase activity"/>
    <property type="evidence" value="ECO:0007669"/>
    <property type="project" value="UniProtKB-EC"/>
</dbReference>
<dbReference type="SUPFAM" id="SSF55620">
    <property type="entry name" value="Tetrahydrobiopterin biosynthesis enzymes-like"/>
    <property type="match status" value="1"/>
</dbReference>
<comment type="similarity">
    <text evidence="2 8">Belongs to the PTPS family. QueD subfamily.</text>
</comment>
<dbReference type="InterPro" id="IPR038418">
    <property type="entry name" value="6-PTP_synth/QueD_sf"/>
</dbReference>
<keyword evidence="4 8" id="KW-0479">Metal-binding</keyword>
<dbReference type="Pfam" id="PF01242">
    <property type="entry name" value="PTPS"/>
    <property type="match status" value="1"/>
</dbReference>
<keyword evidence="6 8" id="KW-0456">Lyase</keyword>
<evidence type="ECO:0000256" key="5">
    <source>
        <dbReference type="ARBA" id="ARBA00022833"/>
    </source>
</evidence>